<keyword evidence="2" id="KW-1185">Reference proteome</keyword>
<name>C1HDH4_PARBA</name>
<dbReference type="OrthoDB" id="10552495at2759"/>
<dbReference type="KEGG" id="pbl:PAAG_08815"/>
<protein>
    <submittedName>
        <fullName evidence="1">Uncharacterized protein</fullName>
    </submittedName>
</protein>
<evidence type="ECO:0000313" key="1">
    <source>
        <dbReference type="EMBL" id="EEH39546.2"/>
    </source>
</evidence>
<dbReference type="EMBL" id="KN294039">
    <property type="protein sequence ID" value="EEH39546.2"/>
    <property type="molecule type" value="Genomic_DNA"/>
</dbReference>
<proteinExistence type="predicted"/>
<organism evidence="1 2">
    <name type="scientific">Paracoccidioides lutzii (strain ATCC MYA-826 / Pb01)</name>
    <name type="common">Paracoccidioides brasiliensis</name>
    <dbReference type="NCBI Taxonomy" id="502779"/>
    <lineage>
        <taxon>Eukaryota</taxon>
        <taxon>Fungi</taxon>
        <taxon>Dikarya</taxon>
        <taxon>Ascomycota</taxon>
        <taxon>Pezizomycotina</taxon>
        <taxon>Eurotiomycetes</taxon>
        <taxon>Eurotiomycetidae</taxon>
        <taxon>Onygenales</taxon>
        <taxon>Ajellomycetaceae</taxon>
        <taxon>Paracoccidioides</taxon>
    </lineage>
</organism>
<sequence length="231" mass="25701">MDGTFSGPIMMKSFDYGLKYTSLSSVPIGVLKSCYDPENNNMLSTWNIVHPKIPGQSWKTYIQIPPSRPNFVHYTESSQTFSIPDFCHRTIDGDHHSTSHGTTSRVDHSHVTATDCNPIIPFQVGNGRSSMNMNANETLKNQTSHNMSLRPTDSSSSKIKSQPAEHPFVEITFDATSGKLPTWDQTRDGELNLRSRKPLESDRRVVSVQDAVQNTAEYVLSTVRSAAPTLV</sequence>
<dbReference type="GeneID" id="9092493"/>
<gene>
    <name evidence="1" type="ORF">PAAG_08815</name>
</gene>
<dbReference type="Proteomes" id="UP000002059">
    <property type="component" value="Partially assembled WGS sequence"/>
</dbReference>
<accession>C1HDH4</accession>
<dbReference type="HOGENOM" id="CLU_1200157_0_0_1"/>
<evidence type="ECO:0000313" key="2">
    <source>
        <dbReference type="Proteomes" id="UP000002059"/>
    </source>
</evidence>
<dbReference type="AlphaFoldDB" id="C1HDH4"/>
<dbReference type="VEuPathDB" id="FungiDB:PAAG_08815"/>
<dbReference type="RefSeq" id="XP_015701435.1">
    <property type="nucleotide sequence ID" value="XM_015846638.1"/>
</dbReference>
<reference evidence="1 2" key="1">
    <citation type="journal article" date="2011" name="PLoS Genet.">
        <title>Comparative genomic analysis of human fungal pathogens causing paracoccidioidomycosis.</title>
        <authorList>
            <person name="Desjardins C.A."/>
            <person name="Champion M.D."/>
            <person name="Holder J.W."/>
            <person name="Muszewska A."/>
            <person name="Goldberg J."/>
            <person name="Bailao A.M."/>
            <person name="Brigido M.M."/>
            <person name="Ferreira M.E."/>
            <person name="Garcia A.M."/>
            <person name="Grynberg M."/>
            <person name="Gujja S."/>
            <person name="Heiman D.I."/>
            <person name="Henn M.R."/>
            <person name="Kodira C.D."/>
            <person name="Leon-Narvaez H."/>
            <person name="Longo L.V."/>
            <person name="Ma L.J."/>
            <person name="Malavazi I."/>
            <person name="Matsuo A.L."/>
            <person name="Morais F.V."/>
            <person name="Pereira M."/>
            <person name="Rodriguez-Brito S."/>
            <person name="Sakthikumar S."/>
            <person name="Salem-Izacc S.M."/>
            <person name="Sykes S.M."/>
            <person name="Teixeira M.M."/>
            <person name="Vallejo M.C."/>
            <person name="Walter M.E."/>
            <person name="Yandava C."/>
            <person name="Young S."/>
            <person name="Zeng Q."/>
            <person name="Zucker J."/>
            <person name="Felipe M.S."/>
            <person name="Goldman G.H."/>
            <person name="Haas B.J."/>
            <person name="McEwen J.G."/>
            <person name="Nino-Vega G."/>
            <person name="Puccia R."/>
            <person name="San-Blas G."/>
            <person name="Soares C.M."/>
            <person name="Birren B.W."/>
            <person name="Cuomo C.A."/>
        </authorList>
    </citation>
    <scope>NUCLEOTIDE SEQUENCE [LARGE SCALE GENOMIC DNA]</scope>
    <source>
        <strain evidence="2">ATCC MYA-826 / Pb01</strain>
    </source>
</reference>
<dbReference type="eggNOG" id="ENOG502RR08">
    <property type="taxonomic scope" value="Eukaryota"/>
</dbReference>